<evidence type="ECO:0000313" key="3">
    <source>
        <dbReference type="EMBL" id="SDG78180.1"/>
    </source>
</evidence>
<feature type="chain" id="PRO_5011455356" evidence="1">
    <location>
        <begin position="34"/>
        <end position="463"/>
    </location>
</feature>
<dbReference type="STRING" id="470826.SAMN04488027_10734"/>
<dbReference type="GO" id="GO:0004177">
    <property type="term" value="F:aminopeptidase activity"/>
    <property type="evidence" value="ECO:0007669"/>
    <property type="project" value="UniProtKB-KW"/>
</dbReference>
<dbReference type="Pfam" id="PF00557">
    <property type="entry name" value="Peptidase_M24"/>
    <property type="match status" value="1"/>
</dbReference>
<keyword evidence="3" id="KW-0378">Hydrolase</keyword>
<accession>A0A1G7X3N8</accession>
<dbReference type="AlphaFoldDB" id="A0A1G7X3N8"/>
<evidence type="ECO:0000313" key="4">
    <source>
        <dbReference type="Proteomes" id="UP000199296"/>
    </source>
</evidence>
<keyword evidence="1" id="KW-0732">Signal</keyword>
<reference evidence="3 4" key="1">
    <citation type="submission" date="2016-10" db="EMBL/GenBank/DDBJ databases">
        <authorList>
            <person name="de Groot N.N."/>
        </authorList>
    </citation>
    <scope>NUCLEOTIDE SEQUENCE [LARGE SCALE GENOMIC DNA]</scope>
    <source>
        <strain evidence="3 4">DSM 19803</strain>
    </source>
</reference>
<feature type="signal peptide" evidence="1">
    <location>
        <begin position="1"/>
        <end position="33"/>
    </location>
</feature>
<dbReference type="Gene3D" id="3.90.230.10">
    <property type="entry name" value="Creatinase/methionine aminopeptidase superfamily"/>
    <property type="match status" value="1"/>
</dbReference>
<gene>
    <name evidence="3" type="ORF">SAMN04488027_10734</name>
</gene>
<name>A0A1G7X3N8_9FLAO</name>
<dbReference type="InterPro" id="IPR000994">
    <property type="entry name" value="Pept_M24"/>
</dbReference>
<dbReference type="InterPro" id="IPR036005">
    <property type="entry name" value="Creatinase/aminopeptidase-like"/>
</dbReference>
<evidence type="ECO:0000256" key="1">
    <source>
        <dbReference type="SAM" id="SignalP"/>
    </source>
</evidence>
<sequence length="463" mass="52983">MLLMFIFKANIKFSSMKNTIQLIAFLMTCSLFAQDFAVLPQKKQSEVTDQWLGERLETVLPELMDRAGIDMWLVISREYNEDPVIKTLLPSTWLAARRRTILLMYKPGSDAQVEKLAVARYNVGSKFKKAWDPEQQPNQWKRLVELIKERNPEKIGINISKDFGHADGLNHTEYELLLENLPASFHKKLTSAEDLAVGWLETRTASELATYKHIQGIAHDIIQEGLSEKVITPGVTSTTDVVWWYRDRIKDLGVETWFHPTVDIQRPSADSKEHLRTFDNNPDPETLRPGDVLHIDFGITYLRLNTDTQQLAYVLKADEKEVPQYLEDALSVGNRLQDILTSSFKTGRTGNEILKAARTQMKSEDIKGTIYTHPMGYHGHAAGPTIGMWDNQGRVPGSGDYPLYPNTVYAIELNAEVYLEEWQKPLRVMLEEGAHFDGDEVVYLNGRQKEFLTIPRQKSYLKE</sequence>
<proteinExistence type="predicted"/>
<dbReference type="SUPFAM" id="SSF55920">
    <property type="entry name" value="Creatinase/aminopeptidase"/>
    <property type="match status" value="1"/>
</dbReference>
<dbReference type="EMBL" id="FNCW01000007">
    <property type="protein sequence ID" value="SDG78180.1"/>
    <property type="molecule type" value="Genomic_DNA"/>
</dbReference>
<dbReference type="Proteomes" id="UP000199296">
    <property type="component" value="Unassembled WGS sequence"/>
</dbReference>
<protein>
    <submittedName>
        <fullName evidence="3">Xaa-Pro aminopeptidase</fullName>
    </submittedName>
</protein>
<dbReference type="CDD" id="cd01066">
    <property type="entry name" value="APP_MetAP"/>
    <property type="match status" value="1"/>
</dbReference>
<keyword evidence="3" id="KW-0031">Aminopeptidase</keyword>
<evidence type="ECO:0000259" key="2">
    <source>
        <dbReference type="Pfam" id="PF00557"/>
    </source>
</evidence>
<feature type="domain" description="Peptidase M24" evidence="2">
    <location>
        <begin position="215"/>
        <end position="422"/>
    </location>
</feature>
<organism evidence="3 4">
    <name type="scientific">Psychroflexus sediminis</name>
    <dbReference type="NCBI Taxonomy" id="470826"/>
    <lineage>
        <taxon>Bacteria</taxon>
        <taxon>Pseudomonadati</taxon>
        <taxon>Bacteroidota</taxon>
        <taxon>Flavobacteriia</taxon>
        <taxon>Flavobacteriales</taxon>
        <taxon>Flavobacteriaceae</taxon>
        <taxon>Psychroflexus</taxon>
    </lineage>
</organism>
<keyword evidence="4" id="KW-1185">Reference proteome</keyword>
<keyword evidence="3" id="KW-0645">Protease</keyword>